<evidence type="ECO:0000256" key="4">
    <source>
        <dbReference type="ARBA" id="ARBA00022519"/>
    </source>
</evidence>
<keyword evidence="12" id="KW-1185">Reference proteome</keyword>
<dbReference type="GO" id="GO:0015628">
    <property type="term" value="P:protein secretion by the type II secretion system"/>
    <property type="evidence" value="ECO:0007669"/>
    <property type="project" value="TreeGrafter"/>
</dbReference>
<reference evidence="11" key="1">
    <citation type="journal article" date="2014" name="Int. J. Syst. Evol. Microbiol.">
        <title>Complete genome sequence of Corynebacterium casei LMG S-19264T (=DSM 44701T), isolated from a smear-ripened cheese.</title>
        <authorList>
            <consortium name="US DOE Joint Genome Institute (JGI-PGF)"/>
            <person name="Walter F."/>
            <person name="Albersmeier A."/>
            <person name="Kalinowski J."/>
            <person name="Ruckert C."/>
        </authorList>
    </citation>
    <scope>NUCLEOTIDE SEQUENCE</scope>
    <source>
        <strain evidence="11">CGMCC 1.15425</strain>
    </source>
</reference>
<feature type="transmembrane region" description="Helical" evidence="9">
    <location>
        <begin position="410"/>
        <end position="431"/>
    </location>
</feature>
<dbReference type="Gene3D" id="1.20.81.30">
    <property type="entry name" value="Type II secretion system (T2SS), domain F"/>
    <property type="match status" value="2"/>
</dbReference>
<dbReference type="InterPro" id="IPR018076">
    <property type="entry name" value="T2SS_GspF_dom"/>
</dbReference>
<feature type="domain" description="Type II secretion system protein GspF" evidence="10">
    <location>
        <begin position="104"/>
        <end position="227"/>
    </location>
</feature>
<feature type="region of interest" description="Disordered" evidence="8">
    <location>
        <begin position="38"/>
        <end position="74"/>
    </location>
</feature>
<keyword evidence="6 9" id="KW-1133">Transmembrane helix</keyword>
<dbReference type="PRINTS" id="PR00812">
    <property type="entry name" value="BCTERIALGSPF"/>
</dbReference>
<comment type="caution">
    <text evidence="11">The sequence shown here is derived from an EMBL/GenBank/DDBJ whole genome shotgun (WGS) entry which is preliminary data.</text>
</comment>
<dbReference type="Pfam" id="PF00482">
    <property type="entry name" value="T2SSF"/>
    <property type="match status" value="2"/>
</dbReference>
<evidence type="ECO:0000256" key="5">
    <source>
        <dbReference type="ARBA" id="ARBA00022692"/>
    </source>
</evidence>
<evidence type="ECO:0000313" key="11">
    <source>
        <dbReference type="EMBL" id="GGG49967.1"/>
    </source>
</evidence>
<evidence type="ECO:0000256" key="1">
    <source>
        <dbReference type="ARBA" id="ARBA00004429"/>
    </source>
</evidence>
<accession>A0A917GL46</accession>
<protein>
    <submittedName>
        <fullName evidence="11">MSHA biogenesis protein MshG</fullName>
    </submittedName>
</protein>
<dbReference type="FunFam" id="1.20.81.30:FF:000001">
    <property type="entry name" value="Type II secretion system protein F"/>
    <property type="match status" value="2"/>
</dbReference>
<feature type="transmembrane region" description="Helical" evidence="9">
    <location>
        <begin position="206"/>
        <end position="226"/>
    </location>
</feature>
<dbReference type="OrthoDB" id="9805682at2"/>
<evidence type="ECO:0000256" key="9">
    <source>
        <dbReference type="SAM" id="Phobius"/>
    </source>
</evidence>
<dbReference type="GO" id="GO:0005886">
    <property type="term" value="C:plasma membrane"/>
    <property type="evidence" value="ECO:0007669"/>
    <property type="project" value="UniProtKB-SubCell"/>
</dbReference>
<dbReference type="PANTHER" id="PTHR30012:SF4">
    <property type="entry name" value="MSHA BIOGENESIS PROTEIN MSHG"/>
    <property type="match status" value="1"/>
</dbReference>
<evidence type="ECO:0000256" key="2">
    <source>
        <dbReference type="ARBA" id="ARBA00005745"/>
    </source>
</evidence>
<evidence type="ECO:0000313" key="12">
    <source>
        <dbReference type="Proteomes" id="UP000627715"/>
    </source>
</evidence>
<dbReference type="EMBL" id="BMIY01000002">
    <property type="protein sequence ID" value="GGG49967.1"/>
    <property type="molecule type" value="Genomic_DNA"/>
</dbReference>
<comment type="similarity">
    <text evidence="2">Belongs to the GSP F family.</text>
</comment>
<keyword evidence="7 9" id="KW-0472">Membrane</keyword>
<comment type="subcellular location">
    <subcellularLocation>
        <location evidence="1">Cell inner membrane</location>
        <topology evidence="1">Multi-pass membrane protein</topology>
    </subcellularLocation>
</comment>
<name>A0A917GL46_9GAMM</name>
<proteinExistence type="inferred from homology"/>
<dbReference type="PANTHER" id="PTHR30012">
    <property type="entry name" value="GENERAL SECRETION PATHWAY PROTEIN"/>
    <property type="match status" value="1"/>
</dbReference>
<dbReference type="RefSeq" id="WP_068812043.1">
    <property type="nucleotide sequence ID" value="NZ_BMIY01000002.1"/>
</dbReference>
<dbReference type="InterPro" id="IPR042094">
    <property type="entry name" value="T2SS_GspF_sf"/>
</dbReference>
<dbReference type="Proteomes" id="UP000627715">
    <property type="component" value="Unassembled WGS sequence"/>
</dbReference>
<gene>
    <name evidence="11" type="ORF">GCM10011403_03840</name>
</gene>
<dbReference type="InterPro" id="IPR003004">
    <property type="entry name" value="GspF/PilC"/>
</dbReference>
<evidence type="ECO:0000256" key="6">
    <source>
        <dbReference type="ARBA" id="ARBA00022989"/>
    </source>
</evidence>
<reference evidence="11" key="2">
    <citation type="submission" date="2020-09" db="EMBL/GenBank/DDBJ databases">
        <authorList>
            <person name="Sun Q."/>
            <person name="Zhou Y."/>
        </authorList>
    </citation>
    <scope>NUCLEOTIDE SEQUENCE</scope>
    <source>
        <strain evidence="11">CGMCC 1.15425</strain>
    </source>
</reference>
<keyword evidence="4" id="KW-0997">Cell inner membrane</keyword>
<keyword evidence="5 9" id="KW-0812">Transmembrane</keyword>
<dbReference type="AlphaFoldDB" id="A0A917GL46"/>
<evidence type="ECO:0000256" key="3">
    <source>
        <dbReference type="ARBA" id="ARBA00022475"/>
    </source>
</evidence>
<keyword evidence="3" id="KW-1003">Cell membrane</keyword>
<evidence type="ECO:0000259" key="10">
    <source>
        <dbReference type="Pfam" id="PF00482"/>
    </source>
</evidence>
<evidence type="ECO:0000256" key="7">
    <source>
        <dbReference type="ARBA" id="ARBA00023136"/>
    </source>
</evidence>
<feature type="transmembrane region" description="Helical" evidence="9">
    <location>
        <begin position="246"/>
        <end position="270"/>
    </location>
</feature>
<feature type="domain" description="Type II secretion system protein GspF" evidence="10">
    <location>
        <begin position="307"/>
        <end position="429"/>
    </location>
</feature>
<evidence type="ECO:0000256" key="8">
    <source>
        <dbReference type="SAM" id="MobiDB-lite"/>
    </source>
</evidence>
<organism evidence="11 12">
    <name type="scientific">Pseudohongiella nitratireducens</name>
    <dbReference type="NCBI Taxonomy" id="1768907"/>
    <lineage>
        <taxon>Bacteria</taxon>
        <taxon>Pseudomonadati</taxon>
        <taxon>Pseudomonadota</taxon>
        <taxon>Gammaproteobacteria</taxon>
        <taxon>Pseudomonadales</taxon>
        <taxon>Pseudohongiellaceae</taxon>
        <taxon>Pseudohongiella</taxon>
    </lineage>
</organism>
<sequence length="438" mass="47733">MAFFSYKARNSRGASVSGVVEAGSLDAAANELLGQGITPIDIQPSSGPGKSRKAKADSNKKGGAGRSGKKQSGIGDIDWNEDAFKALNQVMKRRKITIDDKIIFARQMQSLTKAGMPLDRALAGLQKSNRNPTFQQILKDVQHNLESGQTLSTAMASHPKVFSSLFLSLVDVGESTGRLDLAFEQIGHYLNLEKNTTKQVKSATRYPTFVMLTIMVALGVITYFVIPAFSDTFARFGSELPLETRILLGISDFVVNWWQFLIGGGLAAFIGFKAWKKSDQGGMIWDEKKRFIPLAGNVLERVALAKFARTFSMVLRAGVPIVHGMGIVAGAVNNRFIAKRILKMRDGISRGETLYNTAVNTGMFSPLVLQMIAVGEESGTIDQLLEEVADFYDAEVEYDLKRLGEAIEPVLIMVIAGMVLILALGVFLPIWDLSSAAN</sequence>